<protein>
    <submittedName>
        <fullName evidence="2">Uncharacterized protein</fullName>
    </submittedName>
</protein>
<gene>
    <name evidence="2" type="ORF">LOM8899_00641</name>
</gene>
<dbReference type="RefSeq" id="WP_168770454.1">
    <property type="nucleotide sequence ID" value="NZ_FXZK01000001.1"/>
</dbReference>
<accession>A0A238LAR4</accession>
<reference evidence="2 3" key="1">
    <citation type="submission" date="2017-05" db="EMBL/GenBank/DDBJ databases">
        <authorList>
            <person name="Song R."/>
            <person name="Chenine A.L."/>
            <person name="Ruprecht R.M."/>
        </authorList>
    </citation>
    <scope>NUCLEOTIDE SEQUENCE [LARGE SCALE GENOMIC DNA]</scope>
    <source>
        <strain evidence="2 3">CECT 8899</strain>
    </source>
</reference>
<name>A0A238LAR4_9RHOB</name>
<keyword evidence="3" id="KW-1185">Reference proteome</keyword>
<evidence type="ECO:0000256" key="1">
    <source>
        <dbReference type="SAM" id="MobiDB-lite"/>
    </source>
</evidence>
<sequence>MTDQPNSKDAPAKLSPKERMARLKALTTSRAGPPEEVDEETEKGKALRK</sequence>
<organism evidence="2 3">
    <name type="scientific">Flavimaricola marinus</name>
    <dbReference type="NCBI Taxonomy" id="1819565"/>
    <lineage>
        <taxon>Bacteria</taxon>
        <taxon>Pseudomonadati</taxon>
        <taxon>Pseudomonadota</taxon>
        <taxon>Alphaproteobacteria</taxon>
        <taxon>Rhodobacterales</taxon>
        <taxon>Paracoccaceae</taxon>
        <taxon>Flavimaricola</taxon>
    </lineage>
</organism>
<feature type="region of interest" description="Disordered" evidence="1">
    <location>
        <begin position="1"/>
        <end position="49"/>
    </location>
</feature>
<dbReference type="Proteomes" id="UP000201613">
    <property type="component" value="Unassembled WGS sequence"/>
</dbReference>
<proteinExistence type="predicted"/>
<evidence type="ECO:0000313" key="2">
    <source>
        <dbReference type="EMBL" id="SMY06515.1"/>
    </source>
</evidence>
<evidence type="ECO:0000313" key="3">
    <source>
        <dbReference type="Proteomes" id="UP000201613"/>
    </source>
</evidence>
<dbReference type="EMBL" id="FXZK01000001">
    <property type="protein sequence ID" value="SMY06515.1"/>
    <property type="molecule type" value="Genomic_DNA"/>
</dbReference>
<dbReference type="AlphaFoldDB" id="A0A238LAR4"/>